<dbReference type="AlphaFoldDB" id="A0ABD5XMG3"/>
<keyword evidence="1" id="KW-1133">Transmembrane helix</keyword>
<evidence type="ECO:0000256" key="1">
    <source>
        <dbReference type="SAM" id="Phobius"/>
    </source>
</evidence>
<comment type="caution">
    <text evidence="2">The sequence shown here is derived from an EMBL/GenBank/DDBJ whole genome shotgun (WGS) entry which is preliminary data.</text>
</comment>
<dbReference type="GeneID" id="81122303"/>
<dbReference type="RefSeq" id="WP_284012324.1">
    <property type="nucleotide sequence ID" value="NZ_CP126156.1"/>
</dbReference>
<feature type="transmembrane region" description="Helical" evidence="1">
    <location>
        <begin position="54"/>
        <end position="72"/>
    </location>
</feature>
<dbReference type="Proteomes" id="UP001596368">
    <property type="component" value="Unassembled WGS sequence"/>
</dbReference>
<evidence type="ECO:0000313" key="3">
    <source>
        <dbReference type="Proteomes" id="UP001596368"/>
    </source>
</evidence>
<organism evidence="2 3">
    <name type="scientific">Halobaculum litoreum</name>
    <dbReference type="NCBI Taxonomy" id="3031998"/>
    <lineage>
        <taxon>Archaea</taxon>
        <taxon>Methanobacteriati</taxon>
        <taxon>Methanobacteriota</taxon>
        <taxon>Stenosarchaea group</taxon>
        <taxon>Halobacteria</taxon>
        <taxon>Halobacteriales</taxon>
        <taxon>Haloferacaceae</taxon>
        <taxon>Halobaculum</taxon>
    </lineage>
</organism>
<name>A0ABD5XMG3_9EURY</name>
<reference evidence="2 3" key="1">
    <citation type="journal article" date="2019" name="Int. J. Syst. Evol. Microbiol.">
        <title>The Global Catalogue of Microorganisms (GCM) 10K type strain sequencing project: providing services to taxonomists for standard genome sequencing and annotation.</title>
        <authorList>
            <consortium name="The Broad Institute Genomics Platform"/>
            <consortium name="The Broad Institute Genome Sequencing Center for Infectious Disease"/>
            <person name="Wu L."/>
            <person name="Ma J."/>
        </authorList>
    </citation>
    <scope>NUCLEOTIDE SEQUENCE [LARGE SCALE GENOMIC DNA]</scope>
    <source>
        <strain evidence="2 3">DT92</strain>
    </source>
</reference>
<proteinExistence type="predicted"/>
<dbReference type="EMBL" id="JBHSZG010000001">
    <property type="protein sequence ID" value="MFC7136208.1"/>
    <property type="molecule type" value="Genomic_DNA"/>
</dbReference>
<accession>A0ABD5XMG3</accession>
<evidence type="ECO:0008006" key="4">
    <source>
        <dbReference type="Google" id="ProtNLM"/>
    </source>
</evidence>
<keyword evidence="3" id="KW-1185">Reference proteome</keyword>
<sequence>MAFLFVFGGLTAHRVFAVGLPTAVQSAVVWTGAGVIVAAASVFSYRGWRFIDSWIGALGPALGFAWNLPFTLGGGDQRLSLVGFVYTGVGGVLVATALAAVAYTVGRAVVEVVVAVDS</sequence>
<protein>
    <recommendedName>
        <fullName evidence="4">Fluoride ion transporter CrcB</fullName>
    </recommendedName>
</protein>
<evidence type="ECO:0000313" key="2">
    <source>
        <dbReference type="EMBL" id="MFC7136208.1"/>
    </source>
</evidence>
<keyword evidence="1" id="KW-0472">Membrane</keyword>
<keyword evidence="1" id="KW-0812">Transmembrane</keyword>
<feature type="transmembrane region" description="Helical" evidence="1">
    <location>
        <begin position="84"/>
        <end position="105"/>
    </location>
</feature>
<gene>
    <name evidence="2" type="ORF">ACFQRB_05800</name>
</gene>